<dbReference type="AlphaFoldDB" id="A0A818L887"/>
<sequence length="141" mass="16583">MGTWTKHNKEREKKLTKHIRITMSLIYHLAPASRWYSWPDELPYLPAEYDREGFIHCTSGDELMIKVANQYYRNVPGDYLLLVIDMTKLKNPPSPIKWEESSVFRLPFPHIYGPIDRQAIVEVRTIQRSDDGTFVGWTKSD</sequence>
<evidence type="ECO:0008006" key="3">
    <source>
        <dbReference type="Google" id="ProtNLM"/>
    </source>
</evidence>
<dbReference type="EMBL" id="CAJOAY010000170">
    <property type="protein sequence ID" value="CAF3569846.1"/>
    <property type="molecule type" value="Genomic_DNA"/>
</dbReference>
<dbReference type="PANTHER" id="PTHR34129:SF1">
    <property type="entry name" value="DUF952 DOMAIN-CONTAINING PROTEIN"/>
    <property type="match status" value="1"/>
</dbReference>
<gene>
    <name evidence="1" type="ORF">OKA104_LOCUS5044</name>
</gene>
<organism evidence="1 2">
    <name type="scientific">Adineta steineri</name>
    <dbReference type="NCBI Taxonomy" id="433720"/>
    <lineage>
        <taxon>Eukaryota</taxon>
        <taxon>Metazoa</taxon>
        <taxon>Spiralia</taxon>
        <taxon>Gnathifera</taxon>
        <taxon>Rotifera</taxon>
        <taxon>Eurotatoria</taxon>
        <taxon>Bdelloidea</taxon>
        <taxon>Adinetida</taxon>
        <taxon>Adinetidae</taxon>
        <taxon>Adineta</taxon>
    </lineage>
</organism>
<name>A0A818L887_9BILA</name>
<protein>
    <recommendedName>
        <fullName evidence="3">DUF952 domain-containing protein</fullName>
    </recommendedName>
</protein>
<dbReference type="Pfam" id="PF06108">
    <property type="entry name" value="DUF952"/>
    <property type="match status" value="1"/>
</dbReference>
<dbReference type="Proteomes" id="UP000663881">
    <property type="component" value="Unassembled WGS sequence"/>
</dbReference>
<reference evidence="1" key="1">
    <citation type="submission" date="2021-02" db="EMBL/GenBank/DDBJ databases">
        <authorList>
            <person name="Nowell W R."/>
        </authorList>
    </citation>
    <scope>NUCLEOTIDE SEQUENCE</scope>
</reference>
<proteinExistence type="predicted"/>
<dbReference type="Gene3D" id="3.20.170.20">
    <property type="entry name" value="Protein of unknown function DUF952"/>
    <property type="match status" value="1"/>
</dbReference>
<comment type="caution">
    <text evidence="1">The sequence shown here is derived from an EMBL/GenBank/DDBJ whole genome shotgun (WGS) entry which is preliminary data.</text>
</comment>
<evidence type="ECO:0000313" key="2">
    <source>
        <dbReference type="Proteomes" id="UP000663881"/>
    </source>
</evidence>
<evidence type="ECO:0000313" key="1">
    <source>
        <dbReference type="EMBL" id="CAF3569846.1"/>
    </source>
</evidence>
<accession>A0A818L887</accession>
<dbReference type="PANTHER" id="PTHR34129">
    <property type="entry name" value="BLR1139 PROTEIN"/>
    <property type="match status" value="1"/>
</dbReference>
<dbReference type="SUPFAM" id="SSF56399">
    <property type="entry name" value="ADP-ribosylation"/>
    <property type="match status" value="1"/>
</dbReference>
<dbReference type="InterPro" id="IPR009297">
    <property type="entry name" value="DUF952"/>
</dbReference>